<organism evidence="3">
    <name type="scientific">marine metagenome</name>
    <dbReference type="NCBI Taxonomy" id="408172"/>
    <lineage>
        <taxon>unclassified sequences</taxon>
        <taxon>metagenomes</taxon>
        <taxon>ecological metagenomes</taxon>
    </lineage>
</organism>
<protein>
    <recommendedName>
        <fullName evidence="2">MacB-like periplasmic core domain-containing protein</fullName>
    </recommendedName>
</protein>
<sequence>MKKHSHLKNTLSESLRMAFNSIRTNKLRSSLTLLGIAIGVFSVVGVMTAIRTLESSIQSGLNVFGSNTFSFQKYPAIHMGGHGRKYHNRKHITLSHYKDLKRLAKLPVLVSVGDDLYGKPVKYKDKQAKNNPVILAGDEGTARVYNTYIEDGRNITKDDVHFNKRVAVLGGDIIDQIFPFEDPLNKTISIDGIDFKVVGSTERKGTAFGKSQDNYVVIPISVHLQYFSHQWTSLAVTVEAPSAELYDKTLDETVGIMRMLRHVPPGEDNDFETVSNEE</sequence>
<name>A0A382EPA7_9ZZZZ</name>
<feature type="transmembrane region" description="Helical" evidence="1">
    <location>
        <begin position="31"/>
        <end position="50"/>
    </location>
</feature>
<dbReference type="InterPro" id="IPR025857">
    <property type="entry name" value="MacB_PCD"/>
</dbReference>
<keyword evidence="1" id="KW-0472">Membrane</keyword>
<reference evidence="3" key="1">
    <citation type="submission" date="2018-05" db="EMBL/GenBank/DDBJ databases">
        <authorList>
            <person name="Lanie J.A."/>
            <person name="Ng W.-L."/>
            <person name="Kazmierczak K.M."/>
            <person name="Andrzejewski T.M."/>
            <person name="Davidsen T.M."/>
            <person name="Wayne K.J."/>
            <person name="Tettelin H."/>
            <person name="Glass J.I."/>
            <person name="Rusch D."/>
            <person name="Podicherti R."/>
            <person name="Tsui H.-C.T."/>
            <person name="Winkler M.E."/>
        </authorList>
    </citation>
    <scope>NUCLEOTIDE SEQUENCE</scope>
</reference>
<dbReference type="PANTHER" id="PTHR30572:SF4">
    <property type="entry name" value="ABC TRANSPORTER PERMEASE YTRF"/>
    <property type="match status" value="1"/>
</dbReference>
<dbReference type="GO" id="GO:0022857">
    <property type="term" value="F:transmembrane transporter activity"/>
    <property type="evidence" value="ECO:0007669"/>
    <property type="project" value="TreeGrafter"/>
</dbReference>
<feature type="non-terminal residue" evidence="3">
    <location>
        <position position="278"/>
    </location>
</feature>
<dbReference type="PANTHER" id="PTHR30572">
    <property type="entry name" value="MEMBRANE COMPONENT OF TRANSPORTER-RELATED"/>
    <property type="match status" value="1"/>
</dbReference>
<dbReference type="Pfam" id="PF12704">
    <property type="entry name" value="MacB_PCD"/>
    <property type="match status" value="1"/>
</dbReference>
<dbReference type="InterPro" id="IPR050250">
    <property type="entry name" value="Macrolide_Exporter_MacB"/>
</dbReference>
<dbReference type="GO" id="GO:0005886">
    <property type="term" value="C:plasma membrane"/>
    <property type="evidence" value="ECO:0007669"/>
    <property type="project" value="TreeGrafter"/>
</dbReference>
<feature type="domain" description="MacB-like periplasmic core" evidence="2">
    <location>
        <begin position="29"/>
        <end position="241"/>
    </location>
</feature>
<evidence type="ECO:0000259" key="2">
    <source>
        <dbReference type="Pfam" id="PF12704"/>
    </source>
</evidence>
<dbReference type="EMBL" id="UINC01045636">
    <property type="protein sequence ID" value="SVB52626.1"/>
    <property type="molecule type" value="Genomic_DNA"/>
</dbReference>
<evidence type="ECO:0000313" key="3">
    <source>
        <dbReference type="EMBL" id="SVB52626.1"/>
    </source>
</evidence>
<accession>A0A382EPA7</accession>
<evidence type="ECO:0000256" key="1">
    <source>
        <dbReference type="SAM" id="Phobius"/>
    </source>
</evidence>
<proteinExistence type="predicted"/>
<dbReference type="AlphaFoldDB" id="A0A382EPA7"/>
<keyword evidence="1" id="KW-0812">Transmembrane</keyword>
<gene>
    <name evidence="3" type="ORF">METZ01_LOCUS205480</name>
</gene>
<keyword evidence="1" id="KW-1133">Transmembrane helix</keyword>